<keyword evidence="3" id="KW-0964">Secreted</keyword>
<accession>A0A6G0S2K8</accession>
<evidence type="ECO:0000313" key="6">
    <source>
        <dbReference type="Proteomes" id="UP000486351"/>
    </source>
</evidence>
<dbReference type="Pfam" id="PF20147">
    <property type="entry name" value="Crinkler"/>
    <property type="match status" value="1"/>
</dbReference>
<comment type="subcellular location">
    <subcellularLocation>
        <location evidence="1">Host cell</location>
    </subcellularLocation>
    <subcellularLocation>
        <location evidence="2">Secreted</location>
    </subcellularLocation>
</comment>
<organism evidence="5 6">
    <name type="scientific">Phytophthora fragariae</name>
    <dbReference type="NCBI Taxonomy" id="53985"/>
    <lineage>
        <taxon>Eukaryota</taxon>
        <taxon>Sar</taxon>
        <taxon>Stramenopiles</taxon>
        <taxon>Oomycota</taxon>
        <taxon>Peronosporomycetes</taxon>
        <taxon>Peronosporales</taxon>
        <taxon>Peronosporaceae</taxon>
        <taxon>Phytophthora</taxon>
    </lineage>
</organism>
<dbReference type="GO" id="GO:0043657">
    <property type="term" value="C:host cell"/>
    <property type="evidence" value="ECO:0007669"/>
    <property type="project" value="UniProtKB-SubCell"/>
</dbReference>
<feature type="domain" description="Crinkler effector protein N-terminal" evidence="4">
    <location>
        <begin position="2"/>
        <end position="123"/>
    </location>
</feature>
<evidence type="ECO:0000256" key="1">
    <source>
        <dbReference type="ARBA" id="ARBA00004340"/>
    </source>
</evidence>
<dbReference type="InterPro" id="IPR045379">
    <property type="entry name" value="Crinkler_N"/>
</dbReference>
<dbReference type="Proteomes" id="UP000486351">
    <property type="component" value="Unassembled WGS sequence"/>
</dbReference>
<evidence type="ECO:0000256" key="3">
    <source>
        <dbReference type="ARBA" id="ARBA00022525"/>
    </source>
</evidence>
<gene>
    <name evidence="5" type="ORF">PF008_g7611</name>
</gene>
<dbReference type="GO" id="GO:0005576">
    <property type="term" value="C:extracellular region"/>
    <property type="evidence" value="ECO:0007669"/>
    <property type="project" value="UniProtKB-SubCell"/>
</dbReference>
<dbReference type="AlphaFoldDB" id="A0A6G0S2K8"/>
<proteinExistence type="predicted"/>
<evidence type="ECO:0000256" key="2">
    <source>
        <dbReference type="ARBA" id="ARBA00004613"/>
    </source>
</evidence>
<reference evidence="5 6" key="1">
    <citation type="submission" date="2018-09" db="EMBL/GenBank/DDBJ databases">
        <title>Genomic investigation of the strawberry pathogen Phytophthora fragariae indicates pathogenicity is determined by transcriptional variation in three key races.</title>
        <authorList>
            <person name="Adams T.M."/>
            <person name="Armitage A.D."/>
            <person name="Sobczyk M.K."/>
            <person name="Bates H.J."/>
            <person name="Dunwell J.M."/>
            <person name="Nellist C.F."/>
            <person name="Harrison R.J."/>
        </authorList>
    </citation>
    <scope>NUCLEOTIDE SEQUENCE [LARGE SCALE GENOMIC DNA]</scope>
    <source>
        <strain evidence="5 6">NOV-77</strain>
    </source>
</reference>
<evidence type="ECO:0000259" key="4">
    <source>
        <dbReference type="Pfam" id="PF20147"/>
    </source>
</evidence>
<evidence type="ECO:0000313" key="5">
    <source>
        <dbReference type="EMBL" id="KAE9347900.1"/>
    </source>
</evidence>
<dbReference type="EMBL" id="QXFY01000325">
    <property type="protein sequence ID" value="KAE9347900.1"/>
    <property type="molecule type" value="Genomic_DNA"/>
</dbReference>
<name>A0A6G0S2K8_9STRA</name>
<sequence length="143" mass="16331">MVKLTCAAVGVGSVFPVDIGISETVDDLKDKIKEQEPGLVYFDADLLKLYLAREGGTWLNSRDEDIQALKAKRFPDLIKNLMQEHLLLNETSYLNHEGCCDGDFTYFDADFTPKEGDVHVLVECPDEPDQFFKYKRKCFIFLL</sequence>
<comment type="caution">
    <text evidence="5">The sequence shown here is derived from an EMBL/GenBank/DDBJ whole genome shotgun (WGS) entry which is preliminary data.</text>
</comment>
<protein>
    <recommendedName>
        <fullName evidence="4">Crinkler effector protein N-terminal domain-containing protein</fullName>
    </recommendedName>
</protein>